<evidence type="ECO:0000256" key="1">
    <source>
        <dbReference type="SAM" id="MobiDB-lite"/>
    </source>
</evidence>
<reference evidence="3" key="1">
    <citation type="submission" date="2016-11" db="UniProtKB">
        <authorList>
            <consortium name="WormBaseParasite"/>
        </authorList>
    </citation>
    <scope>IDENTIFICATION</scope>
</reference>
<keyword evidence="2" id="KW-1185">Reference proteome</keyword>
<dbReference type="AlphaFoldDB" id="A0A1I7Z9K7"/>
<dbReference type="Proteomes" id="UP000095287">
    <property type="component" value="Unplaced"/>
</dbReference>
<accession>A0A1I7Z9K7</accession>
<evidence type="ECO:0000313" key="2">
    <source>
        <dbReference type="Proteomes" id="UP000095287"/>
    </source>
</evidence>
<sequence>MALHAPWWMLEHCDRAHCSSITSMEANYEHQAVFPAFKLCGSGLNFQHPQIKERNHHNPGKALVFNGWEYRHLKQRLRVPMPQEEPEQPSTEQSQSEESEELTDDF</sequence>
<feature type="compositionally biased region" description="Acidic residues" evidence="1">
    <location>
        <begin position="95"/>
        <end position="106"/>
    </location>
</feature>
<protein>
    <submittedName>
        <fullName evidence="3">Myotubularin phosphatase domain-containing protein</fullName>
    </submittedName>
</protein>
<organism evidence="2 3">
    <name type="scientific">Steinernema glaseri</name>
    <dbReference type="NCBI Taxonomy" id="37863"/>
    <lineage>
        <taxon>Eukaryota</taxon>
        <taxon>Metazoa</taxon>
        <taxon>Ecdysozoa</taxon>
        <taxon>Nematoda</taxon>
        <taxon>Chromadorea</taxon>
        <taxon>Rhabditida</taxon>
        <taxon>Tylenchina</taxon>
        <taxon>Panagrolaimomorpha</taxon>
        <taxon>Strongyloidoidea</taxon>
        <taxon>Steinernematidae</taxon>
        <taxon>Steinernema</taxon>
    </lineage>
</organism>
<feature type="region of interest" description="Disordered" evidence="1">
    <location>
        <begin position="76"/>
        <end position="106"/>
    </location>
</feature>
<proteinExistence type="predicted"/>
<evidence type="ECO:0000313" key="3">
    <source>
        <dbReference type="WBParaSite" id="L893_g23969.t1"/>
    </source>
</evidence>
<dbReference type="WBParaSite" id="L893_g23969.t1">
    <property type="protein sequence ID" value="L893_g23969.t1"/>
    <property type="gene ID" value="L893_g23969"/>
</dbReference>
<name>A0A1I7Z9K7_9BILA</name>